<protein>
    <recommendedName>
        <fullName evidence="3">Squalene cyclase C-terminal domain-containing protein</fullName>
    </recommendedName>
</protein>
<name>A0A9Q1QM65_9CARY</name>
<dbReference type="GO" id="GO:0016866">
    <property type="term" value="F:intramolecular transferase activity"/>
    <property type="evidence" value="ECO:0007669"/>
    <property type="project" value="InterPro"/>
</dbReference>
<dbReference type="PANTHER" id="PTHR11764:SF19">
    <property type="entry name" value="TERPENE CYCLASE_MUTASE FAMILY MEMBER"/>
    <property type="match status" value="1"/>
</dbReference>
<dbReference type="Pfam" id="PF13243">
    <property type="entry name" value="SQHop_cyclase_C"/>
    <property type="match status" value="1"/>
</dbReference>
<dbReference type="OrthoDB" id="1717038at2759"/>
<evidence type="ECO:0000259" key="3">
    <source>
        <dbReference type="Pfam" id="PF13243"/>
    </source>
</evidence>
<dbReference type="Proteomes" id="UP001153076">
    <property type="component" value="Unassembled WGS sequence"/>
</dbReference>
<dbReference type="InterPro" id="IPR032696">
    <property type="entry name" value="SQ_cyclase_C"/>
</dbReference>
<sequence>MLSALPRQSKLCYSSKSYTPRIGGKKLKMSGYWGICFTYGTFFAVEALAAYGKSYQNSLALRKACEFLLSKQLPDGGWGESYLSSANKTYTDLEGKRSNLVNTAWALLALIKAGQADVDPTPVERGVKLLIDSQMEDGDFPQERKEAELVKGKRIPQEQELGDAEPMEIVRVKALGQETKEKRRKTKGESRILEFSWLSLWCRSFQVKEIRGVFMRNCTVHFASLRCVFPIWALGEYRHFQARRSISP</sequence>
<evidence type="ECO:0000256" key="1">
    <source>
        <dbReference type="ARBA" id="ARBA00022737"/>
    </source>
</evidence>
<keyword evidence="1" id="KW-0677">Repeat</keyword>
<dbReference type="AlphaFoldDB" id="A0A9Q1QM65"/>
<dbReference type="Gene3D" id="1.50.10.20">
    <property type="match status" value="1"/>
</dbReference>
<dbReference type="SUPFAM" id="SSF48239">
    <property type="entry name" value="Terpenoid cyclases/Protein prenyltransferases"/>
    <property type="match status" value="1"/>
</dbReference>
<reference evidence="4" key="1">
    <citation type="submission" date="2022-04" db="EMBL/GenBank/DDBJ databases">
        <title>Carnegiea gigantea Genome sequencing and assembly v2.</title>
        <authorList>
            <person name="Copetti D."/>
            <person name="Sanderson M.J."/>
            <person name="Burquez A."/>
            <person name="Wojciechowski M.F."/>
        </authorList>
    </citation>
    <scope>NUCLEOTIDE SEQUENCE</scope>
    <source>
        <strain evidence="4">SGP5-SGP5p</strain>
        <tissue evidence="4">Aerial part</tissue>
    </source>
</reference>
<evidence type="ECO:0000313" key="5">
    <source>
        <dbReference type="Proteomes" id="UP001153076"/>
    </source>
</evidence>
<dbReference type="EMBL" id="JAKOGI010000079">
    <property type="protein sequence ID" value="KAJ8445200.1"/>
    <property type="molecule type" value="Genomic_DNA"/>
</dbReference>
<organism evidence="4 5">
    <name type="scientific">Carnegiea gigantea</name>
    <dbReference type="NCBI Taxonomy" id="171969"/>
    <lineage>
        <taxon>Eukaryota</taxon>
        <taxon>Viridiplantae</taxon>
        <taxon>Streptophyta</taxon>
        <taxon>Embryophyta</taxon>
        <taxon>Tracheophyta</taxon>
        <taxon>Spermatophyta</taxon>
        <taxon>Magnoliopsida</taxon>
        <taxon>eudicotyledons</taxon>
        <taxon>Gunneridae</taxon>
        <taxon>Pentapetalae</taxon>
        <taxon>Caryophyllales</taxon>
        <taxon>Cactineae</taxon>
        <taxon>Cactaceae</taxon>
        <taxon>Cactoideae</taxon>
        <taxon>Echinocereeae</taxon>
        <taxon>Carnegiea</taxon>
    </lineage>
</organism>
<proteinExistence type="predicted"/>
<dbReference type="InterPro" id="IPR018333">
    <property type="entry name" value="Squalene_cyclase"/>
</dbReference>
<evidence type="ECO:0000313" key="4">
    <source>
        <dbReference type="EMBL" id="KAJ8445200.1"/>
    </source>
</evidence>
<gene>
    <name evidence="4" type="ORF">Cgig2_024406</name>
</gene>
<keyword evidence="5" id="KW-1185">Reference proteome</keyword>
<dbReference type="PANTHER" id="PTHR11764">
    <property type="entry name" value="TERPENE CYCLASE/MUTASE FAMILY MEMBER"/>
    <property type="match status" value="1"/>
</dbReference>
<feature type="transmembrane region" description="Helical" evidence="2">
    <location>
        <begin position="31"/>
        <end position="52"/>
    </location>
</feature>
<comment type="caution">
    <text evidence="4">The sequence shown here is derived from an EMBL/GenBank/DDBJ whole genome shotgun (WGS) entry which is preliminary data.</text>
</comment>
<keyword evidence="2" id="KW-0472">Membrane</keyword>
<dbReference type="InterPro" id="IPR008930">
    <property type="entry name" value="Terpenoid_cyclase/PrenylTrfase"/>
</dbReference>
<dbReference type="GO" id="GO:0016104">
    <property type="term" value="P:triterpenoid biosynthetic process"/>
    <property type="evidence" value="ECO:0007669"/>
    <property type="project" value="InterPro"/>
</dbReference>
<accession>A0A9Q1QM65</accession>
<dbReference type="GO" id="GO:0005811">
    <property type="term" value="C:lipid droplet"/>
    <property type="evidence" value="ECO:0007669"/>
    <property type="project" value="InterPro"/>
</dbReference>
<feature type="domain" description="Squalene cyclase C-terminal" evidence="3">
    <location>
        <begin position="31"/>
        <end position="144"/>
    </location>
</feature>
<evidence type="ECO:0000256" key="2">
    <source>
        <dbReference type="SAM" id="Phobius"/>
    </source>
</evidence>
<keyword evidence="2" id="KW-1133">Transmembrane helix</keyword>
<keyword evidence="2" id="KW-0812">Transmembrane</keyword>